<organism evidence="1 2">
    <name type="scientific">Smallanthus sonchifolius</name>
    <dbReference type="NCBI Taxonomy" id="185202"/>
    <lineage>
        <taxon>Eukaryota</taxon>
        <taxon>Viridiplantae</taxon>
        <taxon>Streptophyta</taxon>
        <taxon>Embryophyta</taxon>
        <taxon>Tracheophyta</taxon>
        <taxon>Spermatophyta</taxon>
        <taxon>Magnoliopsida</taxon>
        <taxon>eudicotyledons</taxon>
        <taxon>Gunneridae</taxon>
        <taxon>Pentapetalae</taxon>
        <taxon>asterids</taxon>
        <taxon>campanulids</taxon>
        <taxon>Asterales</taxon>
        <taxon>Asteraceae</taxon>
        <taxon>Asteroideae</taxon>
        <taxon>Heliantheae alliance</taxon>
        <taxon>Millerieae</taxon>
        <taxon>Smallanthus</taxon>
    </lineage>
</organism>
<name>A0ACB9ICT2_9ASTR</name>
<sequence>MKRLENRARTNLNPETTGLEGSSSSHGANGQPISVHKLPGKKGIDVVLNDESKRETLLLRVLVTNNVSWGNKAIYTDPGYGYGFLKHEDDSKEEFEFSSCGFLHSLRGNGQKSEAISSIGFSGKAILYIP</sequence>
<evidence type="ECO:0000313" key="1">
    <source>
        <dbReference type="EMBL" id="KAI3806048.1"/>
    </source>
</evidence>
<dbReference type="Proteomes" id="UP001056120">
    <property type="component" value="Linkage Group LG08"/>
</dbReference>
<dbReference type="EMBL" id="CM042025">
    <property type="protein sequence ID" value="KAI3806048.1"/>
    <property type="molecule type" value="Genomic_DNA"/>
</dbReference>
<reference evidence="1 2" key="2">
    <citation type="journal article" date="2022" name="Mol. Ecol. Resour.">
        <title>The genomes of chicory, endive, great burdock and yacon provide insights into Asteraceae paleo-polyploidization history and plant inulin production.</title>
        <authorList>
            <person name="Fan W."/>
            <person name="Wang S."/>
            <person name="Wang H."/>
            <person name="Wang A."/>
            <person name="Jiang F."/>
            <person name="Liu H."/>
            <person name="Zhao H."/>
            <person name="Xu D."/>
            <person name="Zhang Y."/>
        </authorList>
    </citation>
    <scope>NUCLEOTIDE SEQUENCE [LARGE SCALE GENOMIC DNA]</scope>
    <source>
        <strain evidence="2">cv. Yunnan</strain>
        <tissue evidence="1">Leaves</tissue>
    </source>
</reference>
<evidence type="ECO:0000313" key="2">
    <source>
        <dbReference type="Proteomes" id="UP001056120"/>
    </source>
</evidence>
<protein>
    <submittedName>
        <fullName evidence="1">Uncharacterized protein</fullName>
    </submittedName>
</protein>
<proteinExistence type="predicted"/>
<reference evidence="2" key="1">
    <citation type="journal article" date="2022" name="Mol. Ecol. Resour.">
        <title>The genomes of chicory, endive, great burdock and yacon provide insights into Asteraceae palaeo-polyploidization history and plant inulin production.</title>
        <authorList>
            <person name="Fan W."/>
            <person name="Wang S."/>
            <person name="Wang H."/>
            <person name="Wang A."/>
            <person name="Jiang F."/>
            <person name="Liu H."/>
            <person name="Zhao H."/>
            <person name="Xu D."/>
            <person name="Zhang Y."/>
        </authorList>
    </citation>
    <scope>NUCLEOTIDE SEQUENCE [LARGE SCALE GENOMIC DNA]</scope>
    <source>
        <strain evidence="2">cv. Yunnan</strain>
    </source>
</reference>
<gene>
    <name evidence="1" type="ORF">L1987_21939</name>
</gene>
<comment type="caution">
    <text evidence="1">The sequence shown here is derived from an EMBL/GenBank/DDBJ whole genome shotgun (WGS) entry which is preliminary data.</text>
</comment>
<accession>A0ACB9ICT2</accession>
<keyword evidence="2" id="KW-1185">Reference proteome</keyword>